<dbReference type="AlphaFoldDB" id="A0A9P4TVG1"/>
<feature type="region of interest" description="Disordered" evidence="1">
    <location>
        <begin position="341"/>
        <end position="391"/>
    </location>
</feature>
<evidence type="ECO:0000256" key="1">
    <source>
        <dbReference type="SAM" id="MobiDB-lite"/>
    </source>
</evidence>
<evidence type="ECO:0000313" key="3">
    <source>
        <dbReference type="Proteomes" id="UP000800235"/>
    </source>
</evidence>
<sequence length="522" mass="58569">MARLNPDEHNHDKNSPTHNSPPKPNISTPQKLPLNRPHHRIISESKIPTMIKRPLPIDNDKDEQATPSKSPKRSKVEIRTISSTSRIPITTASQTMMPLRSGRIRNVSDADVLSTNTQLNGRKTYLPRKQRMEQLRREETRSRRLHYFGDRELKDPESDSGSSLEADAEVDTNVQILRKSKKSLSWHEDTVTETQVYDRWMPHQWRKPESLRGYHELMTSAEKDRLSWVVDELEIKFSMFYRDVKKVLCGKSKKDEEVDGRVVDEIAGEIEVDQVDAEEIDSGGGNAAEIDLVEVEGEESTEVEVVEVEEEDDEAFEKAMAEELNEGNNEERETDKLAAGEVDAGEVEEQPIPETPPSSTHDNEDNVSAIEPINESPTSTTDTPNSQDDPSTMFQIITTSLTAITSHTNESSTSTTKTNALRTLQKIGLEIVSFAKGDNPAAGEIGKMFKRNPILVDAIDHAIACMNDAEWASLCQADEPMKVMESSLEEILAFCRGDVEGEMKVGKVGKGSRYRREVDMKG</sequence>
<protein>
    <submittedName>
        <fullName evidence="2">Uncharacterized protein</fullName>
    </submittedName>
</protein>
<evidence type="ECO:0000313" key="2">
    <source>
        <dbReference type="EMBL" id="KAF2427549.1"/>
    </source>
</evidence>
<organism evidence="2 3">
    <name type="scientific">Tothia fuscella</name>
    <dbReference type="NCBI Taxonomy" id="1048955"/>
    <lineage>
        <taxon>Eukaryota</taxon>
        <taxon>Fungi</taxon>
        <taxon>Dikarya</taxon>
        <taxon>Ascomycota</taxon>
        <taxon>Pezizomycotina</taxon>
        <taxon>Dothideomycetes</taxon>
        <taxon>Pleosporomycetidae</taxon>
        <taxon>Venturiales</taxon>
        <taxon>Cylindrosympodiaceae</taxon>
        <taxon>Tothia</taxon>
    </lineage>
</organism>
<dbReference type="EMBL" id="MU007059">
    <property type="protein sequence ID" value="KAF2427549.1"/>
    <property type="molecule type" value="Genomic_DNA"/>
</dbReference>
<feature type="compositionally biased region" description="Acidic residues" evidence="1">
    <location>
        <begin position="296"/>
        <end position="315"/>
    </location>
</feature>
<gene>
    <name evidence="2" type="ORF">EJ08DRAFT_352824</name>
</gene>
<comment type="caution">
    <text evidence="2">The sequence shown here is derived from an EMBL/GenBank/DDBJ whole genome shotgun (WGS) entry which is preliminary data.</text>
</comment>
<feature type="compositionally biased region" description="Basic and acidic residues" evidence="1">
    <location>
        <begin position="1"/>
        <end position="15"/>
    </location>
</feature>
<proteinExistence type="predicted"/>
<dbReference type="Proteomes" id="UP000800235">
    <property type="component" value="Unassembled WGS sequence"/>
</dbReference>
<reference evidence="2" key="1">
    <citation type="journal article" date="2020" name="Stud. Mycol.">
        <title>101 Dothideomycetes genomes: a test case for predicting lifestyles and emergence of pathogens.</title>
        <authorList>
            <person name="Haridas S."/>
            <person name="Albert R."/>
            <person name="Binder M."/>
            <person name="Bloem J."/>
            <person name="Labutti K."/>
            <person name="Salamov A."/>
            <person name="Andreopoulos B."/>
            <person name="Baker S."/>
            <person name="Barry K."/>
            <person name="Bills G."/>
            <person name="Bluhm B."/>
            <person name="Cannon C."/>
            <person name="Castanera R."/>
            <person name="Culley D."/>
            <person name="Daum C."/>
            <person name="Ezra D."/>
            <person name="Gonzalez J."/>
            <person name="Henrissat B."/>
            <person name="Kuo A."/>
            <person name="Liang C."/>
            <person name="Lipzen A."/>
            <person name="Lutzoni F."/>
            <person name="Magnuson J."/>
            <person name="Mondo S."/>
            <person name="Nolan M."/>
            <person name="Ohm R."/>
            <person name="Pangilinan J."/>
            <person name="Park H.-J."/>
            <person name="Ramirez L."/>
            <person name="Alfaro M."/>
            <person name="Sun H."/>
            <person name="Tritt A."/>
            <person name="Yoshinaga Y."/>
            <person name="Zwiers L.-H."/>
            <person name="Turgeon B."/>
            <person name="Goodwin S."/>
            <person name="Spatafora J."/>
            <person name="Crous P."/>
            <person name="Grigoriev I."/>
        </authorList>
    </citation>
    <scope>NUCLEOTIDE SEQUENCE</scope>
    <source>
        <strain evidence="2">CBS 130266</strain>
    </source>
</reference>
<keyword evidence="3" id="KW-1185">Reference proteome</keyword>
<accession>A0A9P4TVG1</accession>
<name>A0A9P4TVG1_9PEZI</name>
<feature type="region of interest" description="Disordered" evidence="1">
    <location>
        <begin position="1"/>
        <end position="86"/>
    </location>
</feature>
<feature type="region of interest" description="Disordered" evidence="1">
    <location>
        <begin position="296"/>
        <end position="317"/>
    </location>
</feature>
<feature type="compositionally biased region" description="Polar residues" evidence="1">
    <location>
        <begin position="375"/>
        <end position="391"/>
    </location>
</feature>